<feature type="domain" description="Protein kinase" evidence="12">
    <location>
        <begin position="222"/>
        <end position="481"/>
    </location>
</feature>
<dbReference type="InterPro" id="IPR011047">
    <property type="entry name" value="Quinoprotein_ADH-like_sf"/>
</dbReference>
<dbReference type="PROSITE" id="PS50011">
    <property type="entry name" value="PROTEIN_KINASE_DOM"/>
    <property type="match status" value="1"/>
</dbReference>
<dbReference type="InterPro" id="IPR000719">
    <property type="entry name" value="Prot_kinase_dom"/>
</dbReference>
<feature type="repeat" description="WD" evidence="9">
    <location>
        <begin position="838"/>
        <end position="877"/>
    </location>
</feature>
<dbReference type="OrthoDB" id="500858at2"/>
<dbReference type="SMART" id="SM00028">
    <property type="entry name" value="TPR"/>
    <property type="match status" value="2"/>
</dbReference>
<dbReference type="RefSeq" id="WP_151968782.1">
    <property type="nucleotide sequence ID" value="NZ_AP019860.1"/>
</dbReference>
<dbReference type="PROSITE" id="PS00108">
    <property type="entry name" value="PROTEIN_KINASE_ST"/>
    <property type="match status" value="1"/>
</dbReference>
<evidence type="ECO:0000256" key="8">
    <source>
        <dbReference type="ARBA" id="ARBA00022840"/>
    </source>
</evidence>
<evidence type="ECO:0000313" key="14">
    <source>
        <dbReference type="Proteomes" id="UP000326354"/>
    </source>
</evidence>
<feature type="binding site" evidence="11">
    <location>
        <position position="251"/>
    </location>
    <ligand>
        <name>ATP</name>
        <dbReference type="ChEBI" id="CHEBI:30616"/>
    </ligand>
</feature>
<feature type="repeat" description="WD" evidence="9">
    <location>
        <begin position="961"/>
        <end position="1002"/>
    </location>
</feature>
<dbReference type="Pfam" id="PF00400">
    <property type="entry name" value="WD40"/>
    <property type="match status" value="9"/>
</dbReference>
<dbReference type="InterPro" id="IPR011990">
    <property type="entry name" value="TPR-like_helical_dom_sf"/>
</dbReference>
<feature type="repeat" description="WD" evidence="9">
    <location>
        <begin position="920"/>
        <end position="961"/>
    </location>
</feature>
<dbReference type="PANTHER" id="PTHR19848:SF8">
    <property type="entry name" value="F-BOX AND WD REPEAT DOMAIN CONTAINING 7"/>
    <property type="match status" value="1"/>
</dbReference>
<proteinExistence type="predicted"/>
<dbReference type="PRINTS" id="PR00320">
    <property type="entry name" value="GPROTEINBRPT"/>
</dbReference>
<keyword evidence="7" id="KW-0418">Kinase</keyword>
<dbReference type="InterPro" id="IPR001680">
    <property type="entry name" value="WD40_rpt"/>
</dbReference>
<keyword evidence="8 11" id="KW-0067">ATP-binding</keyword>
<dbReference type="InterPro" id="IPR019734">
    <property type="entry name" value="TPR_rpt"/>
</dbReference>
<feature type="repeat" description="WD" evidence="9">
    <location>
        <begin position="878"/>
        <end position="919"/>
    </location>
</feature>
<dbReference type="InterPro" id="IPR020472">
    <property type="entry name" value="WD40_PAC1"/>
</dbReference>
<evidence type="ECO:0000256" key="1">
    <source>
        <dbReference type="ARBA" id="ARBA00012513"/>
    </source>
</evidence>
<feature type="repeat" description="WD" evidence="9">
    <location>
        <begin position="705"/>
        <end position="746"/>
    </location>
</feature>
<feature type="repeat" description="WD" evidence="9">
    <location>
        <begin position="1084"/>
        <end position="1125"/>
    </location>
</feature>
<keyword evidence="2" id="KW-0723">Serine/threonine-protein kinase</keyword>
<feature type="repeat" description="WD" evidence="9">
    <location>
        <begin position="663"/>
        <end position="704"/>
    </location>
</feature>
<dbReference type="Gene3D" id="1.10.510.10">
    <property type="entry name" value="Transferase(Phosphotransferase) domain 1"/>
    <property type="match status" value="1"/>
</dbReference>
<feature type="repeat" description="TPR" evidence="10">
    <location>
        <begin position="38"/>
        <end position="71"/>
    </location>
</feature>
<dbReference type="InterPro" id="IPR015943">
    <property type="entry name" value="WD40/YVTN_repeat-like_dom_sf"/>
</dbReference>
<dbReference type="CDD" id="cd14014">
    <property type="entry name" value="STKc_PknB_like"/>
    <property type="match status" value="1"/>
</dbReference>
<evidence type="ECO:0000256" key="9">
    <source>
        <dbReference type="PROSITE-ProRule" id="PRU00221"/>
    </source>
</evidence>
<dbReference type="InterPro" id="IPR008271">
    <property type="entry name" value="Ser/Thr_kinase_AS"/>
</dbReference>
<organism evidence="13 14">
    <name type="scientific">Uabimicrobium amorphum</name>
    <dbReference type="NCBI Taxonomy" id="2596890"/>
    <lineage>
        <taxon>Bacteria</taxon>
        <taxon>Pseudomonadati</taxon>
        <taxon>Planctomycetota</taxon>
        <taxon>Candidatus Uabimicrobiia</taxon>
        <taxon>Candidatus Uabimicrobiales</taxon>
        <taxon>Candidatus Uabimicrobiaceae</taxon>
        <taxon>Candidatus Uabimicrobium</taxon>
    </lineage>
</organism>
<evidence type="ECO:0000256" key="11">
    <source>
        <dbReference type="PROSITE-ProRule" id="PRU10141"/>
    </source>
</evidence>
<dbReference type="Pfam" id="PF00069">
    <property type="entry name" value="Pkinase"/>
    <property type="match status" value="1"/>
</dbReference>
<dbReference type="Pfam" id="PF07676">
    <property type="entry name" value="PD40"/>
    <property type="match status" value="1"/>
</dbReference>
<dbReference type="GO" id="GO:0005524">
    <property type="term" value="F:ATP binding"/>
    <property type="evidence" value="ECO:0007669"/>
    <property type="project" value="UniProtKB-UniRule"/>
</dbReference>
<evidence type="ECO:0000259" key="12">
    <source>
        <dbReference type="PROSITE" id="PS50011"/>
    </source>
</evidence>
<dbReference type="SUPFAM" id="SSF56112">
    <property type="entry name" value="Protein kinase-like (PK-like)"/>
    <property type="match status" value="1"/>
</dbReference>
<evidence type="ECO:0000256" key="6">
    <source>
        <dbReference type="ARBA" id="ARBA00022741"/>
    </source>
</evidence>
<dbReference type="PROSITE" id="PS50005">
    <property type="entry name" value="TPR"/>
    <property type="match status" value="2"/>
</dbReference>
<dbReference type="PANTHER" id="PTHR19848">
    <property type="entry name" value="WD40 REPEAT PROTEIN"/>
    <property type="match status" value="1"/>
</dbReference>
<dbReference type="KEGG" id="uam:UABAM_03000"/>
<evidence type="ECO:0000256" key="5">
    <source>
        <dbReference type="ARBA" id="ARBA00022737"/>
    </source>
</evidence>
<dbReference type="CDD" id="cd00200">
    <property type="entry name" value="WD40"/>
    <property type="match status" value="2"/>
</dbReference>
<dbReference type="GO" id="GO:0004674">
    <property type="term" value="F:protein serine/threonine kinase activity"/>
    <property type="evidence" value="ECO:0007669"/>
    <property type="project" value="UniProtKB-KW"/>
</dbReference>
<accession>A0A5S9F4I8</accession>
<dbReference type="InterPro" id="IPR017441">
    <property type="entry name" value="Protein_kinase_ATP_BS"/>
</dbReference>
<dbReference type="Pfam" id="PF13181">
    <property type="entry name" value="TPR_8"/>
    <property type="match status" value="1"/>
</dbReference>
<feature type="repeat" description="WD" evidence="9">
    <location>
        <begin position="1003"/>
        <end position="1044"/>
    </location>
</feature>
<gene>
    <name evidence="13" type="ORF">UABAM_03000</name>
</gene>
<dbReference type="SMART" id="SM00220">
    <property type="entry name" value="S_TKc"/>
    <property type="match status" value="1"/>
</dbReference>
<feature type="repeat" description="WD" evidence="9">
    <location>
        <begin position="1177"/>
        <end position="1203"/>
    </location>
</feature>
<evidence type="ECO:0000256" key="4">
    <source>
        <dbReference type="ARBA" id="ARBA00022679"/>
    </source>
</evidence>
<dbReference type="PROSITE" id="PS50082">
    <property type="entry name" value="WD_REPEATS_2"/>
    <property type="match status" value="9"/>
</dbReference>
<dbReference type="SMART" id="SM00320">
    <property type="entry name" value="WD40"/>
    <property type="match status" value="13"/>
</dbReference>
<name>A0A5S9F4I8_UABAM</name>
<dbReference type="FunFam" id="1.10.510.10:FF:000021">
    <property type="entry name" value="Serine/threonine protein kinase"/>
    <property type="match status" value="1"/>
</dbReference>
<keyword evidence="4" id="KW-0808">Transferase</keyword>
<keyword evidence="10" id="KW-0802">TPR repeat</keyword>
<evidence type="ECO:0000313" key="13">
    <source>
        <dbReference type="EMBL" id="BBM84639.1"/>
    </source>
</evidence>
<dbReference type="Gene3D" id="3.30.200.20">
    <property type="entry name" value="Phosphorylase Kinase, domain 1"/>
    <property type="match status" value="1"/>
</dbReference>
<keyword evidence="6 11" id="KW-0547">Nucleotide-binding</keyword>
<evidence type="ECO:0000256" key="3">
    <source>
        <dbReference type="ARBA" id="ARBA00022574"/>
    </source>
</evidence>
<dbReference type="PROSITE" id="PS00107">
    <property type="entry name" value="PROTEIN_KINASE_ATP"/>
    <property type="match status" value="1"/>
</dbReference>
<dbReference type="InterPro" id="IPR011009">
    <property type="entry name" value="Kinase-like_dom_sf"/>
</dbReference>
<feature type="repeat" description="TPR" evidence="10">
    <location>
        <begin position="1363"/>
        <end position="1396"/>
    </location>
</feature>
<dbReference type="Gene3D" id="1.25.40.10">
    <property type="entry name" value="Tetratricopeptide repeat domain"/>
    <property type="match status" value="2"/>
</dbReference>
<keyword evidence="14" id="KW-1185">Reference proteome</keyword>
<dbReference type="SUPFAM" id="SSF48452">
    <property type="entry name" value="TPR-like"/>
    <property type="match status" value="1"/>
</dbReference>
<sequence>MSQEIQNLKLEYNKYVNEHNWQQALKIIDQMIAIEPQAKFYCKQGALFFKCKLYQKSYDSFQKVLEIDPGNSQAVKFLAKLQKNNESYVQEDDFLTVIGDLLLQTKLAGVEEQELGDESIVGNEDKIVEPSTAVNSETQKDVFDNEEQKTVFDVKEQENASEDEEQKTVFASMEEQTVVGVSEQNTVVDGEPRTNFSDETVVSTPPITISSAHDSESSFGRYELQSKIGSGGMGNVYKIYDPVLDRTLALKILNLSLNTEEGRNRFMREARATAKLNHPHIICVHDIGEHDGRNFFTMDYIEGCPFKEHYACENVSVQDILRLFMQVCDAIHYAHEQKIIHRDIKPSNIMIENKTTAKVMDFGLAKILHADDQLSRTGQQMGTPAYMSPEQADGAPVDVRTDVYSLGATLYEALTKRPPFQGENHFNIIYQLHYKDPVPLRLMNPDISIELEAICLKCLEKSPNNRYATVKDLRDDLDNLLHHRPIKAKPDTSLRKSWKWVKRNKAISAIVVILLLASAFWYAQLLETKEANYNIAEKSVHILLSRAKEELMNDRWREAGALGGEALQIVQQHPQHMQSLQKNALDIVRSALYGMGLVWETSVGDVRTSKIINIPEETAQYMTTVDLISVHPDGKIIAVAGDAGSVSLYNVYDGSFIRRLQHEDNDGHSTTALAFHPHKKILAAGNCQGEILLWNVYSGKLLRRIQQHEMIVSAIKFSEDGELMASSSLDKTAKVYDYTQNKNTAVLQHNNSVTSMDFHGRTKLVCIAKTRVVSWDLAKQTTAKLVKTEKDALHVRDTVYIPLTAISFNGNGSLVAIGSRENTILLYDIKEQKQLAKIAGHSSCVTSLEFHGDLLVSGAADGEIILWDIHRRQPIRKFMADCEGVQGITLHPDGSQIISISQLGVLRLWSLSSQEILSEIPRSKDIITTIAFRPDGNEFVSANKSGKLYLWSYPSLSLEAELNHGTKVMCADYNSDGSQLVTCGYDYAIKIWDCQTYQLLDTIRIHDAIVATVEFSPDNKYILSSGYDSTVKVWDIAARKVVKNIKEELPFFCASYSPDGKKIVMISEDLVVMNANNYEPIHRLQGHRNWFSKAYFSPDGSLIASASGDSTVRIWDADSGKILHTFRYDAWVWRFSFLPNSHLIACICSDGKIRVLDARSGIQIYTLSFPKIDNAFALAFHPRDKVLVSSSTDTTIKLWDFSNKLSYAYSPGWLTPQDDFSELYGDLNFRRDVHGGAILSALRNKPRYACRQLFGVNVDTDNFAITMTTCERNMKGKVIDKTNVQKYLQYARKIHSQNEEVAMDYVQLALSLDSATCLPWISVNMPQAKEKLAEIYAKRAAQMGDFHKAIALIDVAITLNPKAEFYFTRGTICHENEHMEKARQSFDEALQKNPQLKSLLPTQG</sequence>
<keyword evidence="3 9" id="KW-0853">WD repeat</keyword>
<keyword evidence="5" id="KW-0677">Repeat</keyword>
<evidence type="ECO:0000256" key="2">
    <source>
        <dbReference type="ARBA" id="ARBA00022527"/>
    </source>
</evidence>
<dbReference type="EC" id="2.7.11.1" evidence="1"/>
<dbReference type="InterPro" id="IPR011659">
    <property type="entry name" value="WD40"/>
</dbReference>
<evidence type="ECO:0000256" key="10">
    <source>
        <dbReference type="PROSITE-ProRule" id="PRU00339"/>
    </source>
</evidence>
<dbReference type="PROSITE" id="PS00678">
    <property type="entry name" value="WD_REPEATS_1"/>
    <property type="match status" value="4"/>
</dbReference>
<dbReference type="SUPFAM" id="SSF50998">
    <property type="entry name" value="Quinoprotein alcohol dehydrogenase-like"/>
    <property type="match status" value="2"/>
</dbReference>
<dbReference type="Proteomes" id="UP000326354">
    <property type="component" value="Chromosome"/>
</dbReference>
<dbReference type="Gene3D" id="2.130.10.10">
    <property type="entry name" value="YVTN repeat-like/Quinoprotein amine dehydrogenase"/>
    <property type="match status" value="4"/>
</dbReference>
<dbReference type="EMBL" id="AP019860">
    <property type="protein sequence ID" value="BBM84639.1"/>
    <property type="molecule type" value="Genomic_DNA"/>
</dbReference>
<evidence type="ECO:0000256" key="7">
    <source>
        <dbReference type="ARBA" id="ARBA00022777"/>
    </source>
</evidence>
<reference evidence="13 14" key="1">
    <citation type="submission" date="2019-08" db="EMBL/GenBank/DDBJ databases">
        <title>Complete genome sequence of Candidatus Uab amorphum.</title>
        <authorList>
            <person name="Shiratori T."/>
            <person name="Suzuki S."/>
            <person name="Kakizawa Y."/>
            <person name="Ishida K."/>
        </authorList>
    </citation>
    <scope>NUCLEOTIDE SEQUENCE [LARGE SCALE GENOMIC DNA]</scope>
    <source>
        <strain evidence="13 14">SRT547</strain>
    </source>
</reference>
<protein>
    <recommendedName>
        <fullName evidence="1">non-specific serine/threonine protein kinase</fullName>
        <ecNumber evidence="1">2.7.11.1</ecNumber>
    </recommendedName>
</protein>
<dbReference type="InterPro" id="IPR019775">
    <property type="entry name" value="WD40_repeat_CS"/>
</dbReference>
<dbReference type="PROSITE" id="PS50294">
    <property type="entry name" value="WD_REPEATS_REGION"/>
    <property type="match status" value="6"/>
</dbReference>